<feature type="domain" description="Starch synthase catalytic" evidence="5">
    <location>
        <begin position="3"/>
        <end position="271"/>
    </location>
</feature>
<dbReference type="EC" id="2.4.1.21" evidence="2"/>
<evidence type="ECO:0000313" key="6">
    <source>
        <dbReference type="EMBL" id="ARD22454.1"/>
    </source>
</evidence>
<sequence>MKKVLMIAAENDAIKGAKVGGMADVIRDLPLALAGVDINVDVGMPNYGFIAKQQQATLVGEVVVKFGANSEKVVLWQVSLPIKAANSTKINNQVFLFDHPLFNGPNNQVYCNGSSERPFAEDASKFALFNLAVAQAYVDGLLGRVDYLHMHDWHTGFLVMLRAFATEYKTLKDIRCVFSIHNLAIQGIRPIRDDVSSFCAWYPDLARQLTHEQKLQITDPRYPECINPMRMGIELSDKVHLVSPSYATEVLLPSDHQNGFFGGEGLEQSLQDKHQRGDVVGILNGCVYDDSSVELDSQPAFIQIEASAQRALIRWMGQSQWVKSVDQIALSRLQLLSMKNSYDHRAITTSSDAVTVDFVMTSVGRLTDQKVLLLRQPHHEYGSTLEAILIQLNIHKPNGIFVLLGSGDEKIAQEFQVIAAKYDNFVFLNGYDDALSQVLYKQGDLFIMPSSFEPCGISQLLAMKSAQVCIAHSVGGLKDTIIHKKNGWLFEGQGLAEQSQQLIEVVVSALSLHTNDLLQYKKMRQSAADVRFDWHSVAQQYKDKLYQ</sequence>
<accession>A0ABM6JMC2</accession>
<evidence type="ECO:0000256" key="2">
    <source>
        <dbReference type="ARBA" id="ARBA00012588"/>
    </source>
</evidence>
<dbReference type="Proteomes" id="UP000191820">
    <property type="component" value="Chromosome"/>
</dbReference>
<evidence type="ECO:0000256" key="1">
    <source>
        <dbReference type="ARBA" id="ARBA00001478"/>
    </source>
</evidence>
<keyword evidence="7" id="KW-1185">Reference proteome</keyword>
<dbReference type="InterPro" id="IPR013534">
    <property type="entry name" value="Starch_synth_cat_dom"/>
</dbReference>
<dbReference type="PANTHER" id="PTHR45825:SF11">
    <property type="entry name" value="ALPHA AMYLASE DOMAIN-CONTAINING PROTEIN"/>
    <property type="match status" value="1"/>
</dbReference>
<gene>
    <name evidence="6" type="ORF">SJ2017_2156</name>
</gene>
<organism evidence="6 7">
    <name type="scientific">Shewanella japonica</name>
    <dbReference type="NCBI Taxonomy" id="93973"/>
    <lineage>
        <taxon>Bacteria</taxon>
        <taxon>Pseudomonadati</taxon>
        <taxon>Pseudomonadota</taxon>
        <taxon>Gammaproteobacteria</taxon>
        <taxon>Alteromonadales</taxon>
        <taxon>Shewanellaceae</taxon>
        <taxon>Shewanella</taxon>
    </lineage>
</organism>
<name>A0ABM6JMC2_9GAMM</name>
<evidence type="ECO:0000256" key="4">
    <source>
        <dbReference type="ARBA" id="ARBA00022679"/>
    </source>
</evidence>
<proteinExistence type="predicted"/>
<evidence type="ECO:0000313" key="7">
    <source>
        <dbReference type="Proteomes" id="UP000191820"/>
    </source>
</evidence>
<keyword evidence="4" id="KW-0808">Transferase</keyword>
<evidence type="ECO:0000259" key="5">
    <source>
        <dbReference type="Pfam" id="PF08323"/>
    </source>
</evidence>
<dbReference type="Pfam" id="PF08323">
    <property type="entry name" value="Glyco_transf_5"/>
    <property type="match status" value="1"/>
</dbReference>
<keyword evidence="3" id="KW-0328">Glycosyltransferase</keyword>
<reference evidence="6 7" key="1">
    <citation type="submission" date="2017-03" db="EMBL/GenBank/DDBJ databases">
        <title>Genome sequencing of Shewanella japonica KCTC 22435.</title>
        <authorList>
            <person name="Kim K.M."/>
        </authorList>
    </citation>
    <scope>NUCLEOTIDE SEQUENCE [LARGE SCALE GENOMIC DNA]</scope>
    <source>
        <strain evidence="6 7">KCTC 22435</strain>
    </source>
</reference>
<dbReference type="PANTHER" id="PTHR45825">
    <property type="entry name" value="GRANULE-BOUND STARCH SYNTHASE 1, CHLOROPLASTIC/AMYLOPLASTIC"/>
    <property type="match status" value="1"/>
</dbReference>
<dbReference type="Gene3D" id="3.40.50.2000">
    <property type="entry name" value="Glycogen Phosphorylase B"/>
    <property type="match status" value="2"/>
</dbReference>
<comment type="catalytic activity">
    <reaction evidence="1">
        <text>[(1-&gt;4)-alpha-D-glucosyl](n) + ADP-alpha-D-glucose = [(1-&gt;4)-alpha-D-glucosyl](n+1) + ADP + H(+)</text>
        <dbReference type="Rhea" id="RHEA:18189"/>
        <dbReference type="Rhea" id="RHEA-COMP:9584"/>
        <dbReference type="Rhea" id="RHEA-COMP:9587"/>
        <dbReference type="ChEBI" id="CHEBI:15378"/>
        <dbReference type="ChEBI" id="CHEBI:15444"/>
        <dbReference type="ChEBI" id="CHEBI:57498"/>
        <dbReference type="ChEBI" id="CHEBI:456216"/>
        <dbReference type="EC" id="2.4.1.21"/>
    </reaction>
</comment>
<protein>
    <recommendedName>
        <fullName evidence="2">starch synthase</fullName>
        <ecNumber evidence="2">2.4.1.21</ecNumber>
    </recommendedName>
</protein>
<evidence type="ECO:0000256" key="3">
    <source>
        <dbReference type="ARBA" id="ARBA00022676"/>
    </source>
</evidence>
<dbReference type="Pfam" id="PF13692">
    <property type="entry name" value="Glyco_trans_1_4"/>
    <property type="match status" value="1"/>
</dbReference>
<dbReference type="SUPFAM" id="SSF53756">
    <property type="entry name" value="UDP-Glycosyltransferase/glycogen phosphorylase"/>
    <property type="match status" value="1"/>
</dbReference>
<dbReference type="EMBL" id="CP020472">
    <property type="protein sequence ID" value="ARD22454.1"/>
    <property type="molecule type" value="Genomic_DNA"/>
</dbReference>